<name>A0AC35TJS1_9BILA</name>
<protein>
    <submittedName>
        <fullName evidence="2">Polypeptide N-acetylgalactosaminyltransferase</fullName>
    </submittedName>
</protein>
<evidence type="ECO:0000313" key="2">
    <source>
        <dbReference type="WBParaSite" id="RSKR_0000123200.1"/>
    </source>
</evidence>
<proteinExistence type="predicted"/>
<dbReference type="Proteomes" id="UP000095286">
    <property type="component" value="Unplaced"/>
</dbReference>
<dbReference type="WBParaSite" id="RSKR_0000123200.1">
    <property type="protein sequence ID" value="RSKR_0000123200.1"/>
    <property type="gene ID" value="RSKR_0000123200"/>
</dbReference>
<reference evidence="2" key="1">
    <citation type="submission" date="2016-11" db="UniProtKB">
        <authorList>
            <consortium name="WormBaseParasite"/>
        </authorList>
    </citation>
    <scope>IDENTIFICATION</scope>
    <source>
        <strain evidence="2">KR3021</strain>
    </source>
</reference>
<organism evidence="1 2">
    <name type="scientific">Rhabditophanes sp. KR3021</name>
    <dbReference type="NCBI Taxonomy" id="114890"/>
    <lineage>
        <taxon>Eukaryota</taxon>
        <taxon>Metazoa</taxon>
        <taxon>Ecdysozoa</taxon>
        <taxon>Nematoda</taxon>
        <taxon>Chromadorea</taxon>
        <taxon>Rhabditida</taxon>
        <taxon>Tylenchina</taxon>
        <taxon>Panagrolaimomorpha</taxon>
        <taxon>Strongyloidoidea</taxon>
        <taxon>Alloionematidae</taxon>
        <taxon>Rhabditophanes</taxon>
    </lineage>
</organism>
<sequence length="662" mass="75735">MLLLRRRAALIKIFVIVGCFWLGTLYVYNTASQSSGTIQEKYGALGPRPPVDVNEQKIEVNKLKDAPIQNSEDGNKEDKKAFVNLDNKPETDNKKEKEVVENEKEVVESEKEVVENESEQVGKGNIPVPINLIPNPDSPIYKRNDLTQEGEFGKAVKIDKTKLSPEELKKYDQGFKNNAFNQYASDLISIHRSLPNNTDKECKLQTYATKLPDTSIIICFHNEAWSTLLRTVHSVIDRTPDHLLREIILVDDFSDMSHVKKQLDDYITQYPKVKVLRLKERVGLIRARLEGANVANGEVLTFLDSHVECMDGWIEPLLDPISKDPHTVVCPVIDVIDDNDFGYHYSKAAYTNVGGFDWSLAFNWHAIPEKDKKNRKPIDPVNSPTMAGGLFSINKEYFTYLGQYDSGFDIWGGENLEISFKIWMCGGRLIIQPCSHVGHIFRKRSPYKWRTGVNVLKKNSIRLAEVWMDEYKEYYYERLNNQLGDYGDVSERKELRKNLKCKSFKWYLDNIFPELFIPGDAVAKGEIRNMAKVGSSEYCFDSNVGEEVSGQAIKPYGCHQTGGNQFWMLSKDGEIRRDESCVDYAGQSVMIFPCHGSKGNQMWRYNDGMKQLKHDVSGKCLSMNTDGSKLIMSDCNTSDTFQQWKFQNWNETKARDLGYLKI</sequence>
<accession>A0AC35TJS1</accession>
<evidence type="ECO:0000313" key="1">
    <source>
        <dbReference type="Proteomes" id="UP000095286"/>
    </source>
</evidence>